<dbReference type="AlphaFoldDB" id="A0A512PG98"/>
<name>A0A512PG98_9CELL</name>
<keyword evidence="3" id="KW-1003">Cell membrane</keyword>
<dbReference type="GO" id="GO:0005886">
    <property type="term" value="C:plasma membrane"/>
    <property type="evidence" value="ECO:0007669"/>
    <property type="project" value="UniProtKB-SubCell"/>
</dbReference>
<keyword evidence="9" id="KW-1185">Reference proteome</keyword>
<dbReference type="Proteomes" id="UP000321798">
    <property type="component" value="Unassembled WGS sequence"/>
</dbReference>
<gene>
    <name evidence="8" type="ORF">CSO01_29260</name>
</gene>
<proteinExistence type="inferred from homology"/>
<reference evidence="8 9" key="1">
    <citation type="submission" date="2019-07" db="EMBL/GenBank/DDBJ databases">
        <title>Whole genome shotgun sequence of Cellulomonas soli NBRC 109434.</title>
        <authorList>
            <person name="Hosoyama A."/>
            <person name="Uohara A."/>
            <person name="Ohji S."/>
            <person name="Ichikawa N."/>
        </authorList>
    </citation>
    <scope>NUCLEOTIDE SEQUENCE [LARGE SCALE GENOMIC DNA]</scope>
    <source>
        <strain evidence="8 9">NBRC 109434</strain>
    </source>
</reference>
<dbReference type="OrthoDB" id="9810876at2"/>
<evidence type="ECO:0000256" key="2">
    <source>
        <dbReference type="ARBA" id="ARBA00006386"/>
    </source>
</evidence>
<sequence>MSVAERLGARTPTRRRVGLVAAALVWFALYELNRPFWDWLLYDLIGLDPDSRLGSGVHFFFYDTVKIALLLVGIIFAITVLRSFMSVERTRAMLGGRREGLGNVMAAGLGVITPFCSCSAVPAFIGFVAAGVPLGVTMSFLIASPLVNEVAIALLFGLFGLGPTLLYVGAGLVIAIVAGYVLGRLKMERWVEPFVFETRLGGQLVDPSAGLTWDDRIQMGIEEVASILRKIWPYLLVGIGLGAAIHGWAPEDFFARYAGAGNPFAVLLAVLIGIPLYSNAAGVLPLVEALHDKGLPMGTLLAFMMAVVALSLPEMILLRRVLRPPLIGAFVAVTGAGIIAVGYLFNAVIGV</sequence>
<evidence type="ECO:0000256" key="5">
    <source>
        <dbReference type="ARBA" id="ARBA00022989"/>
    </source>
</evidence>
<feature type="transmembrane region" description="Helical" evidence="7">
    <location>
        <begin position="17"/>
        <end position="37"/>
    </location>
</feature>
<protein>
    <submittedName>
        <fullName evidence="8">Permease</fullName>
    </submittedName>
</protein>
<comment type="similarity">
    <text evidence="2">Belongs to the UPF0718 family.</text>
</comment>
<feature type="transmembrane region" description="Helical" evidence="7">
    <location>
        <begin position="264"/>
        <end position="287"/>
    </location>
</feature>
<keyword evidence="5 7" id="KW-1133">Transmembrane helix</keyword>
<feature type="transmembrane region" description="Helical" evidence="7">
    <location>
        <begin position="231"/>
        <end position="249"/>
    </location>
</feature>
<comment type="caution">
    <text evidence="8">The sequence shown here is derived from an EMBL/GenBank/DDBJ whole genome shotgun (WGS) entry which is preliminary data.</text>
</comment>
<feature type="transmembrane region" description="Helical" evidence="7">
    <location>
        <begin position="150"/>
        <end position="182"/>
    </location>
</feature>
<evidence type="ECO:0000256" key="6">
    <source>
        <dbReference type="ARBA" id="ARBA00023136"/>
    </source>
</evidence>
<comment type="subcellular location">
    <subcellularLocation>
        <location evidence="1">Cell membrane</location>
        <topology evidence="1">Multi-pass membrane protein</topology>
    </subcellularLocation>
</comment>
<feature type="transmembrane region" description="Helical" evidence="7">
    <location>
        <begin position="299"/>
        <end position="318"/>
    </location>
</feature>
<keyword evidence="6 7" id="KW-0472">Membrane</keyword>
<evidence type="ECO:0000256" key="4">
    <source>
        <dbReference type="ARBA" id="ARBA00022692"/>
    </source>
</evidence>
<dbReference type="RefSeq" id="WP_146953995.1">
    <property type="nucleotide sequence ID" value="NZ_BAABBJ010000014.1"/>
</dbReference>
<accession>A0A512PG98</accession>
<evidence type="ECO:0000256" key="1">
    <source>
        <dbReference type="ARBA" id="ARBA00004651"/>
    </source>
</evidence>
<dbReference type="Pfam" id="PF03773">
    <property type="entry name" value="ArsP_1"/>
    <property type="match status" value="1"/>
</dbReference>
<dbReference type="PANTHER" id="PTHR42775:SF1">
    <property type="entry name" value="PERMEASE RV2963-RELATED"/>
    <property type="match status" value="1"/>
</dbReference>
<evidence type="ECO:0000256" key="3">
    <source>
        <dbReference type="ARBA" id="ARBA00022475"/>
    </source>
</evidence>
<dbReference type="EMBL" id="BKAL01000011">
    <property type="protein sequence ID" value="GEP70211.1"/>
    <property type="molecule type" value="Genomic_DNA"/>
</dbReference>
<evidence type="ECO:0000313" key="9">
    <source>
        <dbReference type="Proteomes" id="UP000321798"/>
    </source>
</evidence>
<dbReference type="PANTHER" id="PTHR42775">
    <property type="entry name" value="PERMEASE RV2963-RELATED"/>
    <property type="match status" value="1"/>
</dbReference>
<feature type="transmembrane region" description="Helical" evidence="7">
    <location>
        <begin position="324"/>
        <end position="345"/>
    </location>
</feature>
<feature type="transmembrane region" description="Helical" evidence="7">
    <location>
        <begin position="57"/>
        <end position="81"/>
    </location>
</feature>
<evidence type="ECO:0000313" key="8">
    <source>
        <dbReference type="EMBL" id="GEP70211.1"/>
    </source>
</evidence>
<organism evidence="8 9">
    <name type="scientific">Cellulomonas soli</name>
    <dbReference type="NCBI Taxonomy" id="931535"/>
    <lineage>
        <taxon>Bacteria</taxon>
        <taxon>Bacillati</taxon>
        <taxon>Actinomycetota</taxon>
        <taxon>Actinomycetes</taxon>
        <taxon>Micrococcales</taxon>
        <taxon>Cellulomonadaceae</taxon>
        <taxon>Cellulomonas</taxon>
    </lineage>
</organism>
<dbReference type="InterPro" id="IPR053166">
    <property type="entry name" value="UPF0718_permease"/>
</dbReference>
<dbReference type="InterPro" id="IPR005524">
    <property type="entry name" value="DUF318"/>
</dbReference>
<keyword evidence="4 7" id="KW-0812">Transmembrane</keyword>
<evidence type="ECO:0000256" key="7">
    <source>
        <dbReference type="SAM" id="Phobius"/>
    </source>
</evidence>